<evidence type="ECO:0000313" key="3">
    <source>
        <dbReference type="Proteomes" id="UP000503820"/>
    </source>
</evidence>
<keyword evidence="1" id="KW-0732">Signal</keyword>
<keyword evidence="3" id="KW-1185">Reference proteome</keyword>
<sequence>MSFYTIPFFACLRNCLLTGFLCFVLSGVSVLPAVANSTPEPPAMPADVEAGLDHLIAAVGDKNISADFNAIAAVLDYALQSDLAPAKPEAEPMPRKREQGNGIFMREQINVPMEKLVRYCYDPQVPPSVLFPNSIRRGHWLSGSDILVSGVKLWDVLDGLEEPLVMRGAEYEEITPDAFSGSYYGYNLDRLLIVLPYKGHRMFVSVSRQQNPSTVGMKGAIVGNDDSWDYVYSGVNGATARGIGWMDTYMYASSTVTVFFDGGPESTQTQYAVFKWLKAGWANLNVVKRSHILSGTRRFLDGFRRIIEDSNLPPAEDIVRQMRAFESSSEQELQAAMHTYAQRLEVVAQKDDVLSRSDFRKIIANAGYAVHLNKDELVHDLMKRFIKSRLSIADLEG</sequence>
<feature type="chain" id="PRO_5029672166" description="Secreted protein" evidence="1">
    <location>
        <begin position="36"/>
        <end position="397"/>
    </location>
</feature>
<dbReference type="AlphaFoldDB" id="A0A7J0BXK1"/>
<name>A0A7J0BXK1_9BACT</name>
<comment type="caution">
    <text evidence="2">The sequence shown here is derived from an EMBL/GenBank/DDBJ whole genome shotgun (WGS) entry which is preliminary data.</text>
</comment>
<organism evidence="2 3">
    <name type="scientific">Desulfovibrio psychrotolerans</name>
    <dbReference type="NCBI Taxonomy" id="415242"/>
    <lineage>
        <taxon>Bacteria</taxon>
        <taxon>Pseudomonadati</taxon>
        <taxon>Thermodesulfobacteriota</taxon>
        <taxon>Desulfovibrionia</taxon>
        <taxon>Desulfovibrionales</taxon>
        <taxon>Desulfovibrionaceae</taxon>
        <taxon>Desulfovibrio</taxon>
    </lineage>
</organism>
<evidence type="ECO:0008006" key="4">
    <source>
        <dbReference type="Google" id="ProtNLM"/>
    </source>
</evidence>
<proteinExistence type="predicted"/>
<evidence type="ECO:0000256" key="1">
    <source>
        <dbReference type="SAM" id="SignalP"/>
    </source>
</evidence>
<protein>
    <recommendedName>
        <fullName evidence="4">Secreted protein</fullName>
    </recommendedName>
</protein>
<evidence type="ECO:0000313" key="2">
    <source>
        <dbReference type="EMBL" id="GFM38429.1"/>
    </source>
</evidence>
<dbReference type="RefSeq" id="WP_174411036.1">
    <property type="nucleotide sequence ID" value="NZ_BLVP01000036.1"/>
</dbReference>
<gene>
    <name evidence="2" type="ORF">DSM19430T_31130</name>
</gene>
<accession>A0A7J0BXK1</accession>
<dbReference type="EMBL" id="BLVP01000036">
    <property type="protein sequence ID" value="GFM38429.1"/>
    <property type="molecule type" value="Genomic_DNA"/>
</dbReference>
<feature type="signal peptide" evidence="1">
    <location>
        <begin position="1"/>
        <end position="35"/>
    </location>
</feature>
<reference evidence="2 3" key="1">
    <citation type="submission" date="2020-05" db="EMBL/GenBank/DDBJ databases">
        <title>Draft genome sequence of Desulfovibrio psychrotolerans JS1T.</title>
        <authorList>
            <person name="Ueno A."/>
            <person name="Tamazawa S."/>
            <person name="Tamamura S."/>
            <person name="Murakami T."/>
            <person name="Kiyama T."/>
            <person name="Inomata H."/>
            <person name="Amano Y."/>
            <person name="Miyakawa K."/>
            <person name="Tamaki H."/>
            <person name="Naganuma T."/>
            <person name="Kaneko K."/>
        </authorList>
    </citation>
    <scope>NUCLEOTIDE SEQUENCE [LARGE SCALE GENOMIC DNA]</scope>
    <source>
        <strain evidence="2 3">JS1</strain>
    </source>
</reference>
<dbReference type="Proteomes" id="UP000503820">
    <property type="component" value="Unassembled WGS sequence"/>
</dbReference>